<name>A0ACC1JSU0_9FUNG</name>
<protein>
    <submittedName>
        <fullName evidence="1">Uncharacterized protein</fullName>
    </submittedName>
</protein>
<dbReference type="Proteomes" id="UP001140234">
    <property type="component" value="Unassembled WGS sequence"/>
</dbReference>
<feature type="non-terminal residue" evidence="1">
    <location>
        <position position="409"/>
    </location>
</feature>
<gene>
    <name evidence="1" type="ORF">IWQ57_004293</name>
</gene>
<keyword evidence="2" id="KW-1185">Reference proteome</keyword>
<dbReference type="EMBL" id="JANBUJ010001650">
    <property type="protein sequence ID" value="KAJ2766608.1"/>
    <property type="molecule type" value="Genomic_DNA"/>
</dbReference>
<accession>A0ACC1JSU0</accession>
<proteinExistence type="predicted"/>
<evidence type="ECO:0000313" key="2">
    <source>
        <dbReference type="Proteomes" id="UP001140234"/>
    </source>
</evidence>
<reference evidence="1" key="1">
    <citation type="submission" date="2022-07" db="EMBL/GenBank/DDBJ databases">
        <title>Phylogenomic reconstructions and comparative analyses of Kickxellomycotina fungi.</title>
        <authorList>
            <person name="Reynolds N.K."/>
            <person name="Stajich J.E."/>
            <person name="Barry K."/>
            <person name="Grigoriev I.V."/>
            <person name="Crous P."/>
            <person name="Smith M.E."/>
        </authorList>
    </citation>
    <scope>NUCLEOTIDE SEQUENCE</scope>
    <source>
        <strain evidence="1">CBS 109366</strain>
    </source>
</reference>
<evidence type="ECO:0000313" key="1">
    <source>
        <dbReference type="EMBL" id="KAJ2766608.1"/>
    </source>
</evidence>
<comment type="caution">
    <text evidence="1">The sequence shown here is derived from an EMBL/GenBank/DDBJ whole genome shotgun (WGS) entry which is preliminary data.</text>
</comment>
<sequence length="409" mass="44374">MSSTPGSTSGSGGAAKRVRVERAWRGVGSDTPLRKYTPTPTGGTAPLHSTEDYGYADFYPATDGQGEGPLDERAIRYGHVDVAVVANEYASAHEVVCERLQDTRVFQELQAFAAGVAQRQRARGQITGAEVPELPKRTTRSEERSEEWMRALGNARVPLSTLAVGMPHGVRGERLLEALRTHRVPLQRAMWAIRMTGVHEMVGMQTRAPDHASIKALEHQYTGQWSRHFTQFVEHTLAAAPTGGSGSGSVAATPAMPASESASPAPPVGAASAATPEAWAQRWSYCLALLHAQYSQGLLDQRHMVSWFGTQLAQMAVDRCMLLLPVIRDYTAEIAKSRTPLRRLIGAVVQRMGQAGKYRALQPMQAALGEYLVELFAAHPDAFVEPSTWGPYRAALETAADAVPGEPQR</sequence>
<organism evidence="1 2">
    <name type="scientific">Coemansia nantahalensis</name>
    <dbReference type="NCBI Taxonomy" id="2789366"/>
    <lineage>
        <taxon>Eukaryota</taxon>
        <taxon>Fungi</taxon>
        <taxon>Fungi incertae sedis</taxon>
        <taxon>Zoopagomycota</taxon>
        <taxon>Kickxellomycotina</taxon>
        <taxon>Kickxellomycetes</taxon>
        <taxon>Kickxellales</taxon>
        <taxon>Kickxellaceae</taxon>
        <taxon>Coemansia</taxon>
    </lineage>
</organism>